<organism evidence="1 2">
    <name type="scientific">Datura stramonium</name>
    <name type="common">Jimsonweed</name>
    <name type="synonym">Common thornapple</name>
    <dbReference type="NCBI Taxonomy" id="4076"/>
    <lineage>
        <taxon>Eukaryota</taxon>
        <taxon>Viridiplantae</taxon>
        <taxon>Streptophyta</taxon>
        <taxon>Embryophyta</taxon>
        <taxon>Tracheophyta</taxon>
        <taxon>Spermatophyta</taxon>
        <taxon>Magnoliopsida</taxon>
        <taxon>eudicotyledons</taxon>
        <taxon>Gunneridae</taxon>
        <taxon>Pentapetalae</taxon>
        <taxon>asterids</taxon>
        <taxon>lamiids</taxon>
        <taxon>Solanales</taxon>
        <taxon>Solanaceae</taxon>
        <taxon>Solanoideae</taxon>
        <taxon>Datureae</taxon>
        <taxon>Datura</taxon>
    </lineage>
</organism>
<comment type="caution">
    <text evidence="1">The sequence shown here is derived from an EMBL/GenBank/DDBJ whole genome shotgun (WGS) entry which is preliminary data.</text>
</comment>
<feature type="non-terminal residue" evidence="1">
    <location>
        <position position="1"/>
    </location>
</feature>
<evidence type="ECO:0000313" key="2">
    <source>
        <dbReference type="Proteomes" id="UP000823775"/>
    </source>
</evidence>
<gene>
    <name evidence="1" type="ORF">HAX54_014871</name>
</gene>
<accession>A0ABS8TP03</accession>
<name>A0ABS8TP03_DATST</name>
<protein>
    <submittedName>
        <fullName evidence="1">Uncharacterized protein</fullName>
    </submittedName>
</protein>
<reference evidence="1 2" key="1">
    <citation type="journal article" date="2021" name="BMC Genomics">
        <title>Datura genome reveals duplications of psychoactive alkaloid biosynthetic genes and high mutation rate following tissue culture.</title>
        <authorList>
            <person name="Rajewski A."/>
            <person name="Carter-House D."/>
            <person name="Stajich J."/>
            <person name="Litt A."/>
        </authorList>
    </citation>
    <scope>NUCLEOTIDE SEQUENCE [LARGE SCALE GENOMIC DNA]</scope>
    <source>
        <strain evidence="1">AR-01</strain>
    </source>
</reference>
<dbReference type="EMBL" id="JACEIK010001937">
    <property type="protein sequence ID" value="MCD7473212.1"/>
    <property type="molecule type" value="Genomic_DNA"/>
</dbReference>
<sequence>QHACPWRPQLEFARVSGDLDWSSCASTEVSIGTSHKGSTALAGASHGCAGMDQ</sequence>
<evidence type="ECO:0000313" key="1">
    <source>
        <dbReference type="EMBL" id="MCD7473212.1"/>
    </source>
</evidence>
<dbReference type="Proteomes" id="UP000823775">
    <property type="component" value="Unassembled WGS sequence"/>
</dbReference>
<feature type="non-terminal residue" evidence="1">
    <location>
        <position position="53"/>
    </location>
</feature>
<keyword evidence="2" id="KW-1185">Reference proteome</keyword>
<proteinExistence type="predicted"/>